<feature type="transmembrane region" description="Helical" evidence="7">
    <location>
        <begin position="131"/>
        <end position="155"/>
    </location>
</feature>
<accession>A0ABN1TGS2</accession>
<evidence type="ECO:0000256" key="3">
    <source>
        <dbReference type="ARBA" id="ARBA00022475"/>
    </source>
</evidence>
<sequence>MGRYIARRLLYAVPVLLATTFLIHAMVFVLPGDPIQGLAGDRPVPAAVLAELHRRYHLDDPLVVQYAKYLGGLLTGDLGRTFTGEPVADTLAGRWQVTLRLGLTAWFLETVLGVALGVWAALRKGRWADNAVLAGTTLVIAVPVYIVGYLAQLLLGVKLGWFPVAGAEDGWPTAYLLPGLVLASFGVAYVARLTRASLLENLRADHVRTAGAKGLSRRRVVVRHTLRNSLIPVVTFLGIELGSLMAGAVVTEYVFNLPGVGQQVFQAIQLREGPTVVGITTALVLVYCLANLVVDVLYGLLDPRIRHDR</sequence>
<evidence type="ECO:0000256" key="5">
    <source>
        <dbReference type="ARBA" id="ARBA00022989"/>
    </source>
</evidence>
<keyword evidence="10" id="KW-1185">Reference proteome</keyword>
<dbReference type="Gene3D" id="1.10.3720.10">
    <property type="entry name" value="MetI-like"/>
    <property type="match status" value="1"/>
</dbReference>
<keyword evidence="6 7" id="KW-0472">Membrane</keyword>
<dbReference type="Pfam" id="PF00528">
    <property type="entry name" value="BPD_transp_1"/>
    <property type="match status" value="1"/>
</dbReference>
<comment type="similarity">
    <text evidence="7">Belongs to the binding-protein-dependent transport system permease family.</text>
</comment>
<keyword evidence="5 7" id="KW-1133">Transmembrane helix</keyword>
<protein>
    <submittedName>
        <fullName evidence="9">ABC transporter permease</fullName>
    </submittedName>
</protein>
<dbReference type="PROSITE" id="PS50928">
    <property type="entry name" value="ABC_TM1"/>
    <property type="match status" value="1"/>
</dbReference>
<name>A0ABN1TGS2_9ACTN</name>
<dbReference type="SUPFAM" id="SSF161098">
    <property type="entry name" value="MetI-like"/>
    <property type="match status" value="1"/>
</dbReference>
<feature type="domain" description="ABC transmembrane type-1" evidence="8">
    <location>
        <begin position="95"/>
        <end position="298"/>
    </location>
</feature>
<dbReference type="PANTHER" id="PTHR43163">
    <property type="entry name" value="DIPEPTIDE TRANSPORT SYSTEM PERMEASE PROTEIN DPPB-RELATED"/>
    <property type="match status" value="1"/>
</dbReference>
<evidence type="ECO:0000256" key="6">
    <source>
        <dbReference type="ARBA" id="ARBA00023136"/>
    </source>
</evidence>
<feature type="transmembrane region" description="Helical" evidence="7">
    <location>
        <begin position="275"/>
        <end position="301"/>
    </location>
</feature>
<evidence type="ECO:0000256" key="4">
    <source>
        <dbReference type="ARBA" id="ARBA00022692"/>
    </source>
</evidence>
<dbReference type="Proteomes" id="UP001499987">
    <property type="component" value="Unassembled WGS sequence"/>
</dbReference>
<organism evidence="9 10">
    <name type="scientific">Kitasatospora arboriphila</name>
    <dbReference type="NCBI Taxonomy" id="258052"/>
    <lineage>
        <taxon>Bacteria</taxon>
        <taxon>Bacillati</taxon>
        <taxon>Actinomycetota</taxon>
        <taxon>Actinomycetes</taxon>
        <taxon>Kitasatosporales</taxon>
        <taxon>Streptomycetaceae</taxon>
        <taxon>Kitasatospora</taxon>
    </lineage>
</organism>
<dbReference type="InterPro" id="IPR000515">
    <property type="entry name" value="MetI-like"/>
</dbReference>
<feature type="transmembrane region" description="Helical" evidence="7">
    <location>
        <begin position="103"/>
        <end position="122"/>
    </location>
</feature>
<feature type="transmembrane region" description="Helical" evidence="7">
    <location>
        <begin position="9"/>
        <end position="30"/>
    </location>
</feature>
<evidence type="ECO:0000259" key="8">
    <source>
        <dbReference type="PROSITE" id="PS50928"/>
    </source>
</evidence>
<gene>
    <name evidence="9" type="ORF">GCM10009663_28170</name>
</gene>
<reference evidence="9 10" key="1">
    <citation type="journal article" date="2019" name="Int. J. Syst. Evol. Microbiol.">
        <title>The Global Catalogue of Microorganisms (GCM) 10K type strain sequencing project: providing services to taxonomists for standard genome sequencing and annotation.</title>
        <authorList>
            <consortium name="The Broad Institute Genomics Platform"/>
            <consortium name="The Broad Institute Genome Sequencing Center for Infectious Disease"/>
            <person name="Wu L."/>
            <person name="Ma J."/>
        </authorList>
    </citation>
    <scope>NUCLEOTIDE SEQUENCE [LARGE SCALE GENOMIC DNA]</scope>
    <source>
        <strain evidence="9 10">JCM 13002</strain>
    </source>
</reference>
<comment type="caution">
    <text evidence="9">The sequence shown here is derived from an EMBL/GenBank/DDBJ whole genome shotgun (WGS) entry which is preliminary data.</text>
</comment>
<keyword evidence="4 7" id="KW-0812">Transmembrane</keyword>
<evidence type="ECO:0000256" key="7">
    <source>
        <dbReference type="RuleBase" id="RU363032"/>
    </source>
</evidence>
<keyword evidence="2 7" id="KW-0813">Transport</keyword>
<evidence type="ECO:0000256" key="2">
    <source>
        <dbReference type="ARBA" id="ARBA00022448"/>
    </source>
</evidence>
<dbReference type="InterPro" id="IPR045621">
    <property type="entry name" value="BPD_transp_1_N"/>
</dbReference>
<evidence type="ECO:0000256" key="1">
    <source>
        <dbReference type="ARBA" id="ARBA00004651"/>
    </source>
</evidence>
<proteinExistence type="inferred from homology"/>
<comment type="subcellular location">
    <subcellularLocation>
        <location evidence="1 7">Cell membrane</location>
        <topology evidence="1 7">Multi-pass membrane protein</topology>
    </subcellularLocation>
</comment>
<dbReference type="RefSeq" id="WP_344623922.1">
    <property type="nucleotide sequence ID" value="NZ_BAAALD010000022.1"/>
</dbReference>
<dbReference type="PANTHER" id="PTHR43163:SF7">
    <property type="entry name" value="DIPEPTIDE-TRANSPORT INTEGRAL MEMBRANE PROTEIN ABC TRANSPORTER DPPB-RELATED"/>
    <property type="match status" value="1"/>
</dbReference>
<dbReference type="CDD" id="cd06261">
    <property type="entry name" value="TM_PBP2"/>
    <property type="match status" value="1"/>
</dbReference>
<dbReference type="InterPro" id="IPR035906">
    <property type="entry name" value="MetI-like_sf"/>
</dbReference>
<evidence type="ECO:0000313" key="9">
    <source>
        <dbReference type="EMBL" id="GAA1083333.1"/>
    </source>
</evidence>
<feature type="transmembrane region" description="Helical" evidence="7">
    <location>
        <begin position="175"/>
        <end position="193"/>
    </location>
</feature>
<dbReference type="EMBL" id="BAAALD010000022">
    <property type="protein sequence ID" value="GAA1083333.1"/>
    <property type="molecule type" value="Genomic_DNA"/>
</dbReference>
<dbReference type="Pfam" id="PF19300">
    <property type="entry name" value="BPD_transp_1_N"/>
    <property type="match status" value="1"/>
</dbReference>
<keyword evidence="3" id="KW-1003">Cell membrane</keyword>
<evidence type="ECO:0000313" key="10">
    <source>
        <dbReference type="Proteomes" id="UP001499987"/>
    </source>
</evidence>
<feature type="transmembrane region" description="Helical" evidence="7">
    <location>
        <begin position="233"/>
        <end position="255"/>
    </location>
</feature>